<accession>A0A9N9CDN3</accession>
<evidence type="ECO:0000313" key="2">
    <source>
        <dbReference type="Proteomes" id="UP000789342"/>
    </source>
</evidence>
<dbReference type="Proteomes" id="UP000789342">
    <property type="component" value="Unassembled WGS sequence"/>
</dbReference>
<dbReference type="AlphaFoldDB" id="A0A9N9CDN3"/>
<reference evidence="1" key="1">
    <citation type="submission" date="2021-06" db="EMBL/GenBank/DDBJ databases">
        <authorList>
            <person name="Kallberg Y."/>
            <person name="Tangrot J."/>
            <person name="Rosling A."/>
        </authorList>
    </citation>
    <scope>NUCLEOTIDE SEQUENCE</scope>
    <source>
        <strain evidence="1">CL551</strain>
    </source>
</reference>
<sequence length="77" mass="9320">MEKVQALLDDEEKKIFTELNKKEGGFLREVLRHIKTFALKLYEMQQVIVTYYEDDDDSDWKAFFGDDPKTKIFYKLY</sequence>
<keyword evidence="2" id="KW-1185">Reference proteome</keyword>
<gene>
    <name evidence="1" type="ORF">AMORRO_LOCUS7732</name>
</gene>
<protein>
    <submittedName>
        <fullName evidence="1">14807_t:CDS:1</fullName>
    </submittedName>
</protein>
<organism evidence="1 2">
    <name type="scientific">Acaulospora morrowiae</name>
    <dbReference type="NCBI Taxonomy" id="94023"/>
    <lineage>
        <taxon>Eukaryota</taxon>
        <taxon>Fungi</taxon>
        <taxon>Fungi incertae sedis</taxon>
        <taxon>Mucoromycota</taxon>
        <taxon>Glomeromycotina</taxon>
        <taxon>Glomeromycetes</taxon>
        <taxon>Diversisporales</taxon>
        <taxon>Acaulosporaceae</taxon>
        <taxon>Acaulospora</taxon>
    </lineage>
</organism>
<dbReference type="EMBL" id="CAJVPV010006063">
    <property type="protein sequence ID" value="CAG8599801.1"/>
    <property type="molecule type" value="Genomic_DNA"/>
</dbReference>
<proteinExistence type="predicted"/>
<evidence type="ECO:0000313" key="1">
    <source>
        <dbReference type="EMBL" id="CAG8599801.1"/>
    </source>
</evidence>
<name>A0A9N9CDN3_9GLOM</name>
<comment type="caution">
    <text evidence="1">The sequence shown here is derived from an EMBL/GenBank/DDBJ whole genome shotgun (WGS) entry which is preliminary data.</text>
</comment>